<dbReference type="InterPro" id="IPR050884">
    <property type="entry name" value="CNP_phosphodiesterase-III"/>
</dbReference>
<dbReference type="InterPro" id="IPR029052">
    <property type="entry name" value="Metallo-depent_PP-like"/>
</dbReference>
<evidence type="ECO:0000256" key="2">
    <source>
        <dbReference type="ARBA" id="ARBA00022801"/>
    </source>
</evidence>
<comment type="caution">
    <text evidence="3">The sequence shown here is derived from an EMBL/GenBank/DDBJ whole genome shotgun (WGS) entry which is preliminary data.</text>
</comment>
<evidence type="ECO:0000313" key="3">
    <source>
        <dbReference type="EMBL" id="KGA16303.1"/>
    </source>
</evidence>
<dbReference type="GO" id="GO:0016787">
    <property type="term" value="F:hydrolase activity"/>
    <property type="evidence" value="ECO:0007669"/>
    <property type="project" value="UniProtKB-KW"/>
</dbReference>
<accession>A0A094SDP4</accession>
<dbReference type="SUPFAM" id="SSF56300">
    <property type="entry name" value="Metallo-dependent phosphatases"/>
    <property type="match status" value="1"/>
</dbReference>
<dbReference type="PANTHER" id="PTHR42988:SF2">
    <property type="entry name" value="CYCLIC NUCLEOTIDE PHOSPHODIESTERASE CBUA0032-RELATED"/>
    <property type="match status" value="1"/>
</dbReference>
<dbReference type="Gene3D" id="3.60.21.10">
    <property type="match status" value="1"/>
</dbReference>
<sequence>MRYLRGIRKSAPLIGGWRSLTPGLLEVHVGQRNLNISRVLLNLIHISDTHICDSQSPARVEFLDRYADPHHPFSSILGSLVGTYRAQEFLTTQVLESMIQAINSIDSAPVSGMKISTVLITGDMTDNAQKNEMKWFANLLQGGTITPDSGSSLAWEGIGGSYYSPHYWNPHGTPIGEKDDFPRSLYGFPVIPEILDAARSSFSATGLRYPWLAVHGNHDALLQGTVVPDEFMRALAQSSEKIMELPDDEAINALQQVTEVGPARYPNPVAPIVTPATPDSTRDFVQGDSWDGFILESAESTSKKIKYWRKDYDEITLLALDTVNPFGGWQGSIDFQQFEWLKTTVESLRDRYCVITSHHPVEDIINGYTPHLESRILGVEIEAFLVSQPHVIAWICGHTHQNRISYHGPHKSSGFWQIETSSLIDWPQEGRIIEFLLTNDDEIYIALTQINHYGELRSDINEYSIQEVNDLAGISRLLSVNDWQRRQGKFAIESNEGNTIDRSRLLHLPKRI</sequence>
<keyword evidence="2" id="KW-0378">Hydrolase</keyword>
<organism evidence="3">
    <name type="scientific">freshwater metagenome</name>
    <dbReference type="NCBI Taxonomy" id="449393"/>
    <lineage>
        <taxon>unclassified sequences</taxon>
        <taxon>metagenomes</taxon>
        <taxon>ecological metagenomes</taxon>
    </lineage>
</organism>
<proteinExistence type="predicted"/>
<dbReference type="PANTHER" id="PTHR42988">
    <property type="entry name" value="PHOSPHOHYDROLASE"/>
    <property type="match status" value="1"/>
</dbReference>
<dbReference type="EMBL" id="JNSL01000088">
    <property type="protein sequence ID" value="KGA16303.1"/>
    <property type="molecule type" value="Genomic_DNA"/>
</dbReference>
<keyword evidence="1" id="KW-0479">Metal-binding</keyword>
<evidence type="ECO:0000256" key="1">
    <source>
        <dbReference type="ARBA" id="ARBA00022723"/>
    </source>
</evidence>
<protein>
    <submittedName>
        <fullName evidence="3">Uncharacterized protein</fullName>
    </submittedName>
</protein>
<dbReference type="AlphaFoldDB" id="A0A094SDP4"/>
<dbReference type="GO" id="GO:0046872">
    <property type="term" value="F:metal ion binding"/>
    <property type="evidence" value="ECO:0007669"/>
    <property type="project" value="UniProtKB-KW"/>
</dbReference>
<name>A0A094SDP4_9ZZZZ</name>
<gene>
    <name evidence="3" type="ORF">GM51_12875</name>
</gene>
<reference evidence="3" key="1">
    <citation type="submission" date="2014-06" db="EMBL/GenBank/DDBJ databases">
        <title>Key roles for freshwater Actinobacteria revealed by deep metagenomic sequencing.</title>
        <authorList>
            <person name="Ghai R."/>
            <person name="Mizuno C.M."/>
            <person name="Picazo A."/>
            <person name="Camacho A."/>
            <person name="Rodriguez-Valera F."/>
        </authorList>
    </citation>
    <scope>NUCLEOTIDE SEQUENCE</scope>
</reference>